<keyword evidence="1 3" id="KW-0853">WD repeat</keyword>
<evidence type="ECO:0000259" key="4">
    <source>
        <dbReference type="PROSITE" id="PS50197"/>
    </source>
</evidence>
<dbReference type="InterPro" id="IPR019775">
    <property type="entry name" value="WD40_repeat_CS"/>
</dbReference>
<reference evidence="5 6" key="1">
    <citation type="journal article" date="2014" name="Nat. Genet.">
        <title>Whole-genome sequence of a flatfish provides insights into ZW sex chromosome evolution and adaptation to a benthic lifestyle.</title>
        <authorList>
            <person name="Chen S."/>
            <person name="Zhang G."/>
            <person name="Shao C."/>
            <person name="Huang Q."/>
            <person name="Liu G."/>
            <person name="Zhang P."/>
            <person name="Song W."/>
            <person name="An N."/>
            <person name="Chalopin D."/>
            <person name="Volff J.N."/>
            <person name="Hong Y."/>
            <person name="Li Q."/>
            <person name="Sha Z."/>
            <person name="Zhou H."/>
            <person name="Xie M."/>
            <person name="Yu Q."/>
            <person name="Liu Y."/>
            <person name="Xiang H."/>
            <person name="Wang N."/>
            <person name="Wu K."/>
            <person name="Yang C."/>
            <person name="Zhou Q."/>
            <person name="Liao X."/>
            <person name="Yang L."/>
            <person name="Hu Q."/>
            <person name="Zhang J."/>
            <person name="Meng L."/>
            <person name="Jin L."/>
            <person name="Tian Y."/>
            <person name="Lian J."/>
            <person name="Yang J."/>
            <person name="Miao G."/>
            <person name="Liu S."/>
            <person name="Liang Z."/>
            <person name="Yan F."/>
            <person name="Li Y."/>
            <person name="Sun B."/>
            <person name="Zhang H."/>
            <person name="Zhang J."/>
            <person name="Zhu Y."/>
            <person name="Du M."/>
            <person name="Zhao Y."/>
            <person name="Schartl M."/>
            <person name="Tang Q."/>
            <person name="Wang J."/>
        </authorList>
    </citation>
    <scope>NUCLEOTIDE SEQUENCE</scope>
</reference>
<dbReference type="GO" id="GO:0019882">
    <property type="term" value="P:antigen processing and presentation"/>
    <property type="evidence" value="ECO:0007669"/>
    <property type="project" value="TreeGrafter"/>
</dbReference>
<dbReference type="PROSITE" id="PS50197">
    <property type="entry name" value="BEACH"/>
    <property type="match status" value="1"/>
</dbReference>
<feature type="repeat" description="WD" evidence="3">
    <location>
        <begin position="188"/>
        <end position="229"/>
    </location>
</feature>
<dbReference type="InterPro" id="IPR036322">
    <property type="entry name" value="WD40_repeat_dom_sf"/>
</dbReference>
<dbReference type="InterPro" id="IPR015943">
    <property type="entry name" value="WD40/YVTN_repeat-like_dom_sf"/>
</dbReference>
<dbReference type="PROSITE" id="PS50082">
    <property type="entry name" value="WD_REPEATS_2"/>
    <property type="match status" value="1"/>
</dbReference>
<proteinExistence type="predicted"/>
<dbReference type="InterPro" id="IPR000409">
    <property type="entry name" value="BEACH_dom"/>
</dbReference>
<dbReference type="PROSITE" id="PS50294">
    <property type="entry name" value="WD_REPEATS_REGION"/>
    <property type="match status" value="1"/>
</dbReference>
<dbReference type="SMART" id="SM00320">
    <property type="entry name" value="WD40"/>
    <property type="match status" value="3"/>
</dbReference>
<dbReference type="Pfam" id="PF00400">
    <property type="entry name" value="WD40"/>
    <property type="match status" value="1"/>
</dbReference>
<dbReference type="SUPFAM" id="SSF81837">
    <property type="entry name" value="BEACH domain"/>
    <property type="match status" value="1"/>
</dbReference>
<keyword evidence="6" id="KW-1185">Reference proteome</keyword>
<dbReference type="Gene3D" id="1.10.1540.10">
    <property type="entry name" value="BEACH domain"/>
    <property type="match status" value="1"/>
</dbReference>
<dbReference type="Gene3D" id="2.130.10.10">
    <property type="entry name" value="YVTN repeat-like/Quinoprotein amine dehydrogenase"/>
    <property type="match status" value="1"/>
</dbReference>
<dbReference type="PANTHER" id="PTHR46108">
    <property type="entry name" value="BLUE CHEESE"/>
    <property type="match status" value="1"/>
</dbReference>
<evidence type="ECO:0000256" key="1">
    <source>
        <dbReference type="ARBA" id="ARBA00022574"/>
    </source>
</evidence>
<evidence type="ECO:0000256" key="3">
    <source>
        <dbReference type="PROSITE-ProRule" id="PRU00221"/>
    </source>
</evidence>
<dbReference type="Ensembl" id="ENSCSET00000011695.1">
    <property type="protein sequence ID" value="ENSCSEP00000011555.1"/>
    <property type="gene ID" value="ENSCSEG00000007423.1"/>
</dbReference>
<evidence type="ECO:0000256" key="2">
    <source>
        <dbReference type="ARBA" id="ARBA00022737"/>
    </source>
</evidence>
<dbReference type="PANTHER" id="PTHR46108:SF3">
    <property type="entry name" value="WD REPEAT- AND FYVE DOMAIN-CONTAINING PROTEIN 4"/>
    <property type="match status" value="1"/>
</dbReference>
<evidence type="ECO:0000313" key="5">
    <source>
        <dbReference type="Ensembl" id="ENSCSEP00000011555.1"/>
    </source>
</evidence>
<dbReference type="InterPro" id="IPR036372">
    <property type="entry name" value="BEACH_dom_sf"/>
</dbReference>
<dbReference type="Pfam" id="PF02138">
    <property type="entry name" value="Beach"/>
    <property type="match status" value="1"/>
</dbReference>
<organism evidence="5 6">
    <name type="scientific">Cynoglossus semilaevis</name>
    <name type="common">Tongue sole</name>
    <dbReference type="NCBI Taxonomy" id="244447"/>
    <lineage>
        <taxon>Eukaryota</taxon>
        <taxon>Metazoa</taxon>
        <taxon>Chordata</taxon>
        <taxon>Craniata</taxon>
        <taxon>Vertebrata</taxon>
        <taxon>Euteleostomi</taxon>
        <taxon>Actinopterygii</taxon>
        <taxon>Neopterygii</taxon>
        <taxon>Teleostei</taxon>
        <taxon>Neoteleostei</taxon>
        <taxon>Acanthomorphata</taxon>
        <taxon>Carangaria</taxon>
        <taxon>Pleuronectiformes</taxon>
        <taxon>Pleuronectoidei</taxon>
        <taxon>Cynoglossidae</taxon>
        <taxon>Cynoglossinae</taxon>
        <taxon>Cynoglossus</taxon>
    </lineage>
</organism>
<dbReference type="PROSITE" id="PS00678">
    <property type="entry name" value="WD_REPEATS_1"/>
    <property type="match status" value="1"/>
</dbReference>
<reference evidence="5" key="2">
    <citation type="submission" date="2025-08" db="UniProtKB">
        <authorList>
            <consortium name="Ensembl"/>
        </authorList>
    </citation>
    <scope>IDENTIFICATION</scope>
</reference>
<keyword evidence="2" id="KW-0677">Repeat</keyword>
<reference evidence="5" key="3">
    <citation type="submission" date="2025-09" db="UniProtKB">
        <authorList>
            <consortium name="Ensembl"/>
        </authorList>
    </citation>
    <scope>IDENTIFICATION</scope>
</reference>
<protein>
    <recommendedName>
        <fullName evidence="4">BEACH domain-containing protein</fullName>
    </recommendedName>
</protein>
<sequence length="305" mass="33561">AAVESLNTFHPYFYVHKRQPNPKDPLIRNTMLGYISNFGKVPKQLFNKPHPPRFSSKKDGSSTPHPTPFFFRLDKLKTSVQTFRGPVGQILCLEKEVLVLEKNRLLLSPSSSCFFSWGSPDNSCAFGNYVTEKIFAVSEGLRGWGTTLCAACPNSTTVITAGTSTVVCVWRVTVAKDKLTHMKLRKPLYGHTDSVTCLAVSEVHNMVVSGSCDLTCILWDLEELSYITQLTGHTNSISALAINDLTGEIASCAGPELYLWTMKGQLLSSSDTSSGPRADILCVCFSQRHEWDSRNVIVTGCTNGV</sequence>
<dbReference type="GeneTree" id="ENSGT00940000155684"/>
<accession>A0A3P8VGJ3</accession>
<dbReference type="Proteomes" id="UP000265120">
    <property type="component" value="Chromosome 12"/>
</dbReference>
<dbReference type="InterPro" id="IPR001680">
    <property type="entry name" value="WD40_rpt"/>
</dbReference>
<evidence type="ECO:0000313" key="6">
    <source>
        <dbReference type="Proteomes" id="UP000265120"/>
    </source>
</evidence>
<name>A0A3P8VGJ3_CYNSE</name>
<dbReference type="SUPFAM" id="SSF50978">
    <property type="entry name" value="WD40 repeat-like"/>
    <property type="match status" value="1"/>
</dbReference>
<dbReference type="AlphaFoldDB" id="A0A3P8VGJ3"/>
<dbReference type="InterPro" id="IPR051944">
    <property type="entry name" value="BEACH_domain_protein"/>
</dbReference>
<feature type="domain" description="BEACH" evidence="4">
    <location>
        <begin position="1"/>
        <end position="53"/>
    </location>
</feature>